<evidence type="ECO:0000256" key="1">
    <source>
        <dbReference type="ARBA" id="ARBA00001933"/>
    </source>
</evidence>
<evidence type="ECO:0000313" key="10">
    <source>
        <dbReference type="Proteomes" id="UP000192569"/>
    </source>
</evidence>
<sequence>MGIYLDNAATSFPKPERVYKAIDDYLRHTGVSAGRGAYKLALEADRIVYEARSHLGRLFNIKDVSRIVFTFNVTEALNLAIKGLLKEGDHVITTSMEHNAVWRPLKRLERERGIKITALPCPQGGSFRLRDLQESIRPETKMIVMLHASNVTGALMPVEEVGKIARKKGIPFLVDAAQTAGAYPIDVEAMNIDLLAFTGHKGLMGPQGTGGLYIREGFEPEPLIEGGTGSESILEEQPRVLPDRYEAGTQNVAGLAGLKAAVKFLLETGVENIRKKELELLGYLQEGLKRIPGLEIYGPPDVTSKVGVVSFNLTSVSAGEVAYVLDEVYGIMVRSGLHCAPCAHRSIGTLERGAVRVSLGYFNTRDDIDTLLAALRDISGRLRG</sequence>
<evidence type="ECO:0000256" key="5">
    <source>
        <dbReference type="ARBA" id="ARBA00022898"/>
    </source>
</evidence>
<evidence type="ECO:0000256" key="7">
    <source>
        <dbReference type="RuleBase" id="RU004504"/>
    </source>
</evidence>
<dbReference type="RefSeq" id="WP_084665338.1">
    <property type="nucleotide sequence ID" value="NZ_LT838272.1"/>
</dbReference>
<accession>A0A1W1VV63</accession>
<dbReference type="CDD" id="cd06453">
    <property type="entry name" value="SufS_like"/>
    <property type="match status" value="1"/>
</dbReference>
<dbReference type="PANTHER" id="PTHR43586:SF4">
    <property type="entry name" value="ISOPENICILLIN N EPIMERASE"/>
    <property type="match status" value="1"/>
</dbReference>
<dbReference type="Proteomes" id="UP000192569">
    <property type="component" value="Chromosome I"/>
</dbReference>
<dbReference type="Pfam" id="PF00266">
    <property type="entry name" value="Aminotran_5"/>
    <property type="match status" value="1"/>
</dbReference>
<dbReference type="InterPro" id="IPR020578">
    <property type="entry name" value="Aminotrans_V_PyrdxlP_BS"/>
</dbReference>
<evidence type="ECO:0000313" key="9">
    <source>
        <dbReference type="EMBL" id="SMB96991.1"/>
    </source>
</evidence>
<organism evidence="9 10">
    <name type="scientific">Thermanaeromonas toyohensis ToBE</name>
    <dbReference type="NCBI Taxonomy" id="698762"/>
    <lineage>
        <taxon>Bacteria</taxon>
        <taxon>Bacillati</taxon>
        <taxon>Bacillota</taxon>
        <taxon>Clostridia</taxon>
        <taxon>Neomoorellales</taxon>
        <taxon>Neomoorellaceae</taxon>
        <taxon>Thermanaeromonas</taxon>
    </lineage>
</organism>
<keyword evidence="5" id="KW-0663">Pyridoxal phosphate</keyword>
<dbReference type="SUPFAM" id="SSF53383">
    <property type="entry name" value="PLP-dependent transferases"/>
    <property type="match status" value="1"/>
</dbReference>
<dbReference type="GO" id="GO:0031071">
    <property type="term" value="F:cysteine desulfurase activity"/>
    <property type="evidence" value="ECO:0007669"/>
    <property type="project" value="UniProtKB-EC"/>
</dbReference>
<dbReference type="EMBL" id="LT838272">
    <property type="protein sequence ID" value="SMB96991.1"/>
    <property type="molecule type" value="Genomic_DNA"/>
</dbReference>
<dbReference type="Gene3D" id="3.90.1150.10">
    <property type="entry name" value="Aspartate Aminotransferase, domain 1"/>
    <property type="match status" value="1"/>
</dbReference>
<reference evidence="9 10" key="1">
    <citation type="submission" date="2017-04" db="EMBL/GenBank/DDBJ databases">
        <authorList>
            <person name="Afonso C.L."/>
            <person name="Miller P.J."/>
            <person name="Scott M.A."/>
            <person name="Spackman E."/>
            <person name="Goraichik I."/>
            <person name="Dimitrov K.M."/>
            <person name="Suarez D.L."/>
            <person name="Swayne D.E."/>
        </authorList>
    </citation>
    <scope>NUCLEOTIDE SEQUENCE [LARGE SCALE GENOMIC DNA]</scope>
    <source>
        <strain evidence="9 10">ToBE</strain>
    </source>
</reference>
<dbReference type="InterPro" id="IPR000192">
    <property type="entry name" value="Aminotrans_V_dom"/>
</dbReference>
<evidence type="ECO:0000256" key="6">
    <source>
        <dbReference type="ARBA" id="ARBA00050776"/>
    </source>
</evidence>
<keyword evidence="10" id="KW-1185">Reference proteome</keyword>
<evidence type="ECO:0000256" key="4">
    <source>
        <dbReference type="ARBA" id="ARBA00022679"/>
    </source>
</evidence>
<proteinExistence type="inferred from homology"/>
<evidence type="ECO:0000256" key="2">
    <source>
        <dbReference type="ARBA" id="ARBA00010447"/>
    </source>
</evidence>
<feature type="domain" description="Aminotransferase class V" evidence="8">
    <location>
        <begin position="3"/>
        <end position="371"/>
    </location>
</feature>
<comment type="similarity">
    <text evidence="2">Belongs to the class-V pyridoxal-phosphate-dependent aminotransferase family. Csd subfamily.</text>
</comment>
<dbReference type="InterPro" id="IPR010969">
    <property type="entry name" value="Cys_dSase-rel_unknwn_funct"/>
</dbReference>
<dbReference type="STRING" id="698762.SAMN00808754_1729"/>
<dbReference type="GO" id="GO:0006534">
    <property type="term" value="P:cysteine metabolic process"/>
    <property type="evidence" value="ECO:0007669"/>
    <property type="project" value="InterPro"/>
</dbReference>
<dbReference type="PROSITE" id="PS00595">
    <property type="entry name" value="AA_TRANSFER_CLASS_5"/>
    <property type="match status" value="1"/>
</dbReference>
<comment type="cofactor">
    <cofactor evidence="1 7">
        <name>pyridoxal 5'-phosphate</name>
        <dbReference type="ChEBI" id="CHEBI:597326"/>
    </cofactor>
</comment>
<keyword evidence="4" id="KW-0808">Transferase</keyword>
<dbReference type="GO" id="GO:0030170">
    <property type="term" value="F:pyridoxal phosphate binding"/>
    <property type="evidence" value="ECO:0007669"/>
    <property type="project" value="InterPro"/>
</dbReference>
<dbReference type="PANTHER" id="PTHR43586">
    <property type="entry name" value="CYSTEINE DESULFURASE"/>
    <property type="match status" value="1"/>
</dbReference>
<dbReference type="InterPro" id="IPR015424">
    <property type="entry name" value="PyrdxlP-dep_Trfase"/>
</dbReference>
<dbReference type="InterPro" id="IPR016454">
    <property type="entry name" value="Cysteine_dSase"/>
</dbReference>
<dbReference type="NCBIfam" id="TIGR01977">
    <property type="entry name" value="am_tr_V_EF2568"/>
    <property type="match status" value="1"/>
</dbReference>
<dbReference type="InterPro" id="IPR015421">
    <property type="entry name" value="PyrdxlP-dep_Trfase_major"/>
</dbReference>
<dbReference type="Gene3D" id="3.40.640.10">
    <property type="entry name" value="Type I PLP-dependent aspartate aminotransferase-like (Major domain)"/>
    <property type="match status" value="1"/>
</dbReference>
<dbReference type="PIRSF" id="PIRSF005572">
    <property type="entry name" value="NifS"/>
    <property type="match status" value="1"/>
</dbReference>
<dbReference type="OrthoDB" id="9804366at2"/>
<protein>
    <recommendedName>
        <fullName evidence="3">cysteine desulfurase</fullName>
        <ecNumber evidence="3">2.8.1.7</ecNumber>
    </recommendedName>
</protein>
<evidence type="ECO:0000256" key="3">
    <source>
        <dbReference type="ARBA" id="ARBA00012239"/>
    </source>
</evidence>
<evidence type="ECO:0000259" key="8">
    <source>
        <dbReference type="Pfam" id="PF00266"/>
    </source>
</evidence>
<dbReference type="InterPro" id="IPR015422">
    <property type="entry name" value="PyrdxlP-dep_Trfase_small"/>
</dbReference>
<name>A0A1W1VV63_9FIRM</name>
<dbReference type="InterPro" id="IPR010970">
    <property type="entry name" value="Cys_dSase_SufS"/>
</dbReference>
<dbReference type="EC" id="2.8.1.7" evidence="3"/>
<dbReference type="AlphaFoldDB" id="A0A1W1VV63"/>
<gene>
    <name evidence="9" type="ORF">SAMN00808754_1729</name>
</gene>
<comment type="catalytic activity">
    <reaction evidence="6">
        <text>(sulfur carrier)-H + L-cysteine = (sulfur carrier)-SH + L-alanine</text>
        <dbReference type="Rhea" id="RHEA:43892"/>
        <dbReference type="Rhea" id="RHEA-COMP:14737"/>
        <dbReference type="Rhea" id="RHEA-COMP:14739"/>
        <dbReference type="ChEBI" id="CHEBI:29917"/>
        <dbReference type="ChEBI" id="CHEBI:35235"/>
        <dbReference type="ChEBI" id="CHEBI:57972"/>
        <dbReference type="ChEBI" id="CHEBI:64428"/>
        <dbReference type="EC" id="2.8.1.7"/>
    </reaction>
</comment>